<evidence type="ECO:0000313" key="1">
    <source>
        <dbReference type="EMBL" id="ORE18789.1"/>
    </source>
</evidence>
<name>A0A1X0S3N2_RHIZD</name>
<evidence type="ECO:0008006" key="3">
    <source>
        <dbReference type="Google" id="ProtNLM"/>
    </source>
</evidence>
<gene>
    <name evidence="1" type="ORF">BCV71DRAFT_263494</name>
</gene>
<evidence type="ECO:0000313" key="2">
    <source>
        <dbReference type="Proteomes" id="UP000242381"/>
    </source>
</evidence>
<reference evidence="1 2" key="1">
    <citation type="journal article" date="2016" name="Proc. Natl. Acad. Sci. U.S.A.">
        <title>Lipid metabolic changes in an early divergent fungus govern the establishment of a mutualistic symbiosis with endobacteria.</title>
        <authorList>
            <person name="Lastovetsky O.A."/>
            <person name="Gaspar M.L."/>
            <person name="Mondo S.J."/>
            <person name="LaButti K.M."/>
            <person name="Sandor L."/>
            <person name="Grigoriev I.V."/>
            <person name="Henry S.A."/>
            <person name="Pawlowska T.E."/>
        </authorList>
    </citation>
    <scope>NUCLEOTIDE SEQUENCE [LARGE SCALE GENOMIC DNA]</scope>
    <source>
        <strain evidence="1 2">ATCC 11559</strain>
    </source>
</reference>
<dbReference type="Proteomes" id="UP000242381">
    <property type="component" value="Unassembled WGS sequence"/>
</dbReference>
<dbReference type="AlphaFoldDB" id="A0A1X0S3N2"/>
<dbReference type="VEuPathDB" id="FungiDB:BCV72DRAFT_97336"/>
<sequence length="138" mass="16317">MLSHCNPFSRIYRHTHEILSRNENTNTDGDLSNNISDNNESNNSPYIIISPSMRMRLIEGSNRRIINLPTTEEAAAVIPIEYSDRSFRDIILTLRRRDRNNNIRQGYDFDQYFQRIREAHAAYMPTHYVLLFPHRTYG</sequence>
<organism evidence="1 2">
    <name type="scientific">Rhizopus microsporus</name>
    <dbReference type="NCBI Taxonomy" id="58291"/>
    <lineage>
        <taxon>Eukaryota</taxon>
        <taxon>Fungi</taxon>
        <taxon>Fungi incertae sedis</taxon>
        <taxon>Mucoromycota</taxon>
        <taxon>Mucoromycotina</taxon>
        <taxon>Mucoromycetes</taxon>
        <taxon>Mucorales</taxon>
        <taxon>Mucorineae</taxon>
        <taxon>Rhizopodaceae</taxon>
        <taxon>Rhizopus</taxon>
    </lineage>
</organism>
<protein>
    <recommendedName>
        <fullName evidence="3">Helitron helicase-like domain-containing protein</fullName>
    </recommendedName>
</protein>
<accession>A0A1X0S3N2</accession>
<dbReference type="EMBL" id="KV921322">
    <property type="protein sequence ID" value="ORE18789.1"/>
    <property type="molecule type" value="Genomic_DNA"/>
</dbReference>
<proteinExistence type="predicted"/>